<accession>X1BXL8</accession>
<feature type="domain" description="DHHA1" evidence="1">
    <location>
        <begin position="8"/>
        <end position="78"/>
    </location>
</feature>
<dbReference type="EMBL" id="BART01029316">
    <property type="protein sequence ID" value="GAG99775.1"/>
    <property type="molecule type" value="Genomic_DNA"/>
</dbReference>
<dbReference type="GO" id="GO:0003676">
    <property type="term" value="F:nucleic acid binding"/>
    <property type="evidence" value="ECO:0007669"/>
    <property type="project" value="InterPro"/>
</dbReference>
<dbReference type="AlphaFoldDB" id="X1BXL8"/>
<organism evidence="2">
    <name type="scientific">marine sediment metagenome</name>
    <dbReference type="NCBI Taxonomy" id="412755"/>
    <lineage>
        <taxon>unclassified sequences</taxon>
        <taxon>metagenomes</taxon>
        <taxon>ecological metagenomes</taxon>
    </lineage>
</organism>
<evidence type="ECO:0000313" key="2">
    <source>
        <dbReference type="EMBL" id="GAG99775.1"/>
    </source>
</evidence>
<dbReference type="Pfam" id="PF02272">
    <property type="entry name" value="DHHA1"/>
    <property type="match status" value="1"/>
</dbReference>
<name>X1BXL8_9ZZZZ</name>
<proteinExistence type="predicted"/>
<dbReference type="InterPro" id="IPR038763">
    <property type="entry name" value="DHH_sf"/>
</dbReference>
<dbReference type="InterPro" id="IPR003156">
    <property type="entry name" value="DHHA1_dom"/>
</dbReference>
<evidence type="ECO:0000259" key="1">
    <source>
        <dbReference type="Pfam" id="PF02272"/>
    </source>
</evidence>
<dbReference type="SUPFAM" id="SSF64182">
    <property type="entry name" value="DHH phosphoesterases"/>
    <property type="match status" value="1"/>
</dbReference>
<protein>
    <recommendedName>
        <fullName evidence="1">DHHA1 domain-containing protein</fullName>
    </recommendedName>
</protein>
<comment type="caution">
    <text evidence="2">The sequence shown here is derived from an EMBL/GenBank/DDBJ whole genome shotgun (WGS) entry which is preliminary data.</text>
</comment>
<gene>
    <name evidence="2" type="ORF">S01H4_51476</name>
</gene>
<sequence>MLIKTGFDISIIYSKEKDKNMINSRAKKSICMKTGLHLGKIFEEISEYSEGSGGGHDGAAALTFKQISIQFFLKLLKE</sequence>
<reference evidence="2" key="1">
    <citation type="journal article" date="2014" name="Front. Microbiol.">
        <title>High frequency of phylogenetically diverse reductive dehalogenase-homologous genes in deep subseafloor sedimentary metagenomes.</title>
        <authorList>
            <person name="Kawai M."/>
            <person name="Futagami T."/>
            <person name="Toyoda A."/>
            <person name="Takaki Y."/>
            <person name="Nishi S."/>
            <person name="Hori S."/>
            <person name="Arai W."/>
            <person name="Tsubouchi T."/>
            <person name="Morono Y."/>
            <person name="Uchiyama I."/>
            <person name="Ito T."/>
            <person name="Fujiyama A."/>
            <person name="Inagaki F."/>
            <person name="Takami H."/>
        </authorList>
    </citation>
    <scope>NUCLEOTIDE SEQUENCE</scope>
    <source>
        <strain evidence="2">Expedition CK06-06</strain>
    </source>
</reference>